<keyword evidence="1" id="KW-1133">Transmembrane helix</keyword>
<dbReference type="Proteomes" id="UP000295210">
    <property type="component" value="Unassembled WGS sequence"/>
</dbReference>
<name>A0A4R1LA77_9BACT</name>
<proteinExistence type="predicted"/>
<evidence type="ECO:0000313" key="2">
    <source>
        <dbReference type="EMBL" id="TCK74317.1"/>
    </source>
</evidence>
<evidence type="ECO:0000313" key="3">
    <source>
        <dbReference type="Proteomes" id="UP000295210"/>
    </source>
</evidence>
<protein>
    <recommendedName>
        <fullName evidence="4">DUF948 domain-containing protein</fullName>
    </recommendedName>
</protein>
<evidence type="ECO:0000256" key="1">
    <source>
        <dbReference type="SAM" id="Phobius"/>
    </source>
</evidence>
<keyword evidence="1" id="KW-0812">Transmembrane</keyword>
<evidence type="ECO:0008006" key="4">
    <source>
        <dbReference type="Google" id="ProtNLM"/>
    </source>
</evidence>
<organism evidence="2 3">
    <name type="scientific">Acidipila rosea</name>
    <dbReference type="NCBI Taxonomy" id="768535"/>
    <lineage>
        <taxon>Bacteria</taxon>
        <taxon>Pseudomonadati</taxon>
        <taxon>Acidobacteriota</taxon>
        <taxon>Terriglobia</taxon>
        <taxon>Terriglobales</taxon>
        <taxon>Acidobacteriaceae</taxon>
        <taxon>Acidipila</taxon>
    </lineage>
</organism>
<feature type="transmembrane region" description="Helical" evidence="1">
    <location>
        <begin position="6"/>
        <end position="33"/>
    </location>
</feature>
<dbReference type="OrthoDB" id="121942at2"/>
<gene>
    <name evidence="2" type="ORF">C7378_1939</name>
</gene>
<dbReference type="EMBL" id="SMGK01000002">
    <property type="protein sequence ID" value="TCK74317.1"/>
    <property type="molecule type" value="Genomic_DNA"/>
</dbReference>
<dbReference type="AlphaFoldDB" id="A0A4R1LA77"/>
<reference evidence="2 3" key="1">
    <citation type="submission" date="2019-03" db="EMBL/GenBank/DDBJ databases">
        <title>Genomic Encyclopedia of Type Strains, Phase IV (KMG-IV): sequencing the most valuable type-strain genomes for metagenomic binning, comparative biology and taxonomic classification.</title>
        <authorList>
            <person name="Goeker M."/>
        </authorList>
    </citation>
    <scope>NUCLEOTIDE SEQUENCE [LARGE SCALE GENOMIC DNA]</scope>
    <source>
        <strain evidence="2 3">DSM 103428</strain>
    </source>
</reference>
<sequence>MPINPTLFLIFTAVTSIGVLIQAGVLFGMFLAATRAAKKVEDITDQLNVHLIPAVATTKQLLEDVVPKLRTITEDVAAITAEVRHQTEHVNTAVDEVVDRTRVQAERVDEMVTSVLNSVVHASTTIQHGIGNPLRQISGILDGVRAGVSTLWRKETEDREAF</sequence>
<comment type="caution">
    <text evidence="2">The sequence shown here is derived from an EMBL/GenBank/DDBJ whole genome shotgun (WGS) entry which is preliminary data.</text>
</comment>
<dbReference type="RefSeq" id="WP_131995225.1">
    <property type="nucleotide sequence ID" value="NZ_SMGK01000002.1"/>
</dbReference>
<accession>A0A4R1LA77</accession>
<keyword evidence="1" id="KW-0472">Membrane</keyword>
<keyword evidence="3" id="KW-1185">Reference proteome</keyword>